<dbReference type="InterPro" id="IPR029060">
    <property type="entry name" value="PIN-like_dom_sf"/>
</dbReference>
<dbReference type="InterPro" id="IPR044153">
    <property type="entry name" value="PIN_Pae0151-like"/>
</dbReference>
<gene>
    <name evidence="3" type="ORF">A2721_01665</name>
</gene>
<dbReference type="Gene3D" id="3.40.50.1010">
    <property type="entry name" value="5'-nuclease"/>
    <property type="match status" value="1"/>
</dbReference>
<dbReference type="PANTHER" id="PTHR35901">
    <property type="entry name" value="RIBONUCLEASE VAPC3"/>
    <property type="match status" value="1"/>
</dbReference>
<sequence>MAVNVKTFVIDASAVLSFLLSEETPNIDQRFNEFLNSEIQLVSSALLPYEVLNSLKMSVIRKRISSPQALELAETFLDYHILTKQVNYKDCLKLALSENLTFYDASYLRVSKDLHHPLITLDPHLQKYA</sequence>
<dbReference type="EMBL" id="MFJK01000014">
    <property type="protein sequence ID" value="OGG18476.1"/>
    <property type="molecule type" value="Genomic_DNA"/>
</dbReference>
<dbReference type="InterPro" id="IPR002716">
    <property type="entry name" value="PIN_dom"/>
</dbReference>
<organism evidence="3 4">
    <name type="scientific">Candidatus Gottesmanbacteria bacterium RIFCSPHIGHO2_01_FULL_47_48</name>
    <dbReference type="NCBI Taxonomy" id="1798381"/>
    <lineage>
        <taxon>Bacteria</taxon>
        <taxon>Candidatus Gottesmaniibacteriota</taxon>
    </lineage>
</organism>
<feature type="domain" description="PIN" evidence="2">
    <location>
        <begin position="9"/>
        <end position="129"/>
    </location>
</feature>
<dbReference type="AlphaFoldDB" id="A0A1F6A1D3"/>
<evidence type="ECO:0000256" key="1">
    <source>
        <dbReference type="ARBA" id="ARBA00022842"/>
    </source>
</evidence>
<dbReference type="SUPFAM" id="SSF88723">
    <property type="entry name" value="PIN domain-like"/>
    <property type="match status" value="1"/>
</dbReference>
<dbReference type="InterPro" id="IPR051619">
    <property type="entry name" value="TypeII_TA_RNase_PINc/VapC"/>
</dbReference>
<dbReference type="PANTHER" id="PTHR35901:SF1">
    <property type="entry name" value="EXONUCLEASE VAPC9"/>
    <property type="match status" value="1"/>
</dbReference>
<keyword evidence="1" id="KW-0460">Magnesium</keyword>
<dbReference type="STRING" id="1798381.A2721_01665"/>
<dbReference type="Pfam" id="PF01850">
    <property type="entry name" value="PIN"/>
    <property type="match status" value="1"/>
</dbReference>
<reference evidence="3 4" key="1">
    <citation type="journal article" date="2016" name="Nat. Commun.">
        <title>Thousands of microbial genomes shed light on interconnected biogeochemical processes in an aquifer system.</title>
        <authorList>
            <person name="Anantharaman K."/>
            <person name="Brown C.T."/>
            <person name="Hug L.A."/>
            <person name="Sharon I."/>
            <person name="Castelle C.J."/>
            <person name="Probst A.J."/>
            <person name="Thomas B.C."/>
            <person name="Singh A."/>
            <person name="Wilkins M.J."/>
            <person name="Karaoz U."/>
            <person name="Brodie E.L."/>
            <person name="Williams K.H."/>
            <person name="Hubbard S.S."/>
            <person name="Banfield J.F."/>
        </authorList>
    </citation>
    <scope>NUCLEOTIDE SEQUENCE [LARGE SCALE GENOMIC DNA]</scope>
</reference>
<evidence type="ECO:0000259" key="2">
    <source>
        <dbReference type="Pfam" id="PF01850"/>
    </source>
</evidence>
<accession>A0A1F6A1D3</accession>
<protein>
    <recommendedName>
        <fullName evidence="2">PIN domain-containing protein</fullName>
    </recommendedName>
</protein>
<comment type="caution">
    <text evidence="3">The sequence shown here is derived from an EMBL/GenBank/DDBJ whole genome shotgun (WGS) entry which is preliminary data.</text>
</comment>
<dbReference type="CDD" id="cd09873">
    <property type="entry name" value="PIN_Pae0151-like"/>
    <property type="match status" value="1"/>
</dbReference>
<evidence type="ECO:0000313" key="3">
    <source>
        <dbReference type="EMBL" id="OGG18476.1"/>
    </source>
</evidence>
<proteinExistence type="predicted"/>
<evidence type="ECO:0000313" key="4">
    <source>
        <dbReference type="Proteomes" id="UP000177871"/>
    </source>
</evidence>
<dbReference type="Proteomes" id="UP000177871">
    <property type="component" value="Unassembled WGS sequence"/>
</dbReference>
<name>A0A1F6A1D3_9BACT</name>